<evidence type="ECO:0000256" key="3">
    <source>
        <dbReference type="PROSITE-ProRule" id="PRU00221"/>
    </source>
</evidence>
<dbReference type="Pfam" id="PF25171">
    <property type="entry name" value="Beta-prop_WDR36-Utp21_1st"/>
    <property type="match status" value="1"/>
</dbReference>
<dbReference type="GeneID" id="108621290"/>
<evidence type="ECO:0000313" key="6">
    <source>
        <dbReference type="Proteomes" id="UP000694904"/>
    </source>
</evidence>
<dbReference type="SMART" id="SM00320">
    <property type="entry name" value="WD40"/>
    <property type="match status" value="9"/>
</dbReference>
<dbReference type="InterPro" id="IPR019775">
    <property type="entry name" value="WD40_repeat_CS"/>
</dbReference>
<evidence type="ECO:0000256" key="1">
    <source>
        <dbReference type="ARBA" id="ARBA00022574"/>
    </source>
</evidence>
<dbReference type="InterPro" id="IPR036322">
    <property type="entry name" value="WD40_repeat_dom_sf"/>
</dbReference>
<reference evidence="6" key="2">
    <citation type="journal article" date="2016" name="G3 (Bethesda)">
        <title>Genome Evolution in Three Species of Cactophilic Drosophila.</title>
        <authorList>
            <person name="Sanchez-Flores A."/>
            <person name="Penazola F."/>
            <person name="Carpinteyro-Ponce J."/>
            <person name="Nazario-Yepiz N."/>
            <person name="Abreu-Goodger C."/>
            <person name="Machado C.A."/>
            <person name="Markow T.A."/>
        </authorList>
    </citation>
    <scope>NUCLEOTIDE SEQUENCE [LARGE SCALE GENOMIC DNA]</scope>
</reference>
<name>A0ABM1Q3F8_DROAR</name>
<feature type="repeat" description="WD" evidence="3">
    <location>
        <begin position="583"/>
        <end position="624"/>
    </location>
</feature>
<dbReference type="InterPro" id="IPR001680">
    <property type="entry name" value="WD40_rpt"/>
</dbReference>
<dbReference type="SUPFAM" id="SSF50978">
    <property type="entry name" value="WD40 repeat-like"/>
    <property type="match status" value="1"/>
</dbReference>
<gene>
    <name evidence="7" type="primary">LOC108621290</name>
</gene>
<dbReference type="InterPro" id="IPR007319">
    <property type="entry name" value="WDR36/Utp21_C"/>
</dbReference>
<dbReference type="InterPro" id="IPR011047">
    <property type="entry name" value="Quinoprotein_ADH-like_sf"/>
</dbReference>
<protein>
    <submittedName>
        <fullName evidence="7">WD repeat-containing protein 36</fullName>
    </submittedName>
</protein>
<reference evidence="7" key="3">
    <citation type="submission" date="2025-08" db="UniProtKB">
        <authorList>
            <consortium name="RefSeq"/>
        </authorList>
    </citation>
    <scope>IDENTIFICATION</scope>
    <source>
        <tissue evidence="7">Whole organism</tissue>
    </source>
</reference>
<proteinExistence type="predicted"/>
<dbReference type="SUPFAM" id="SSF50998">
    <property type="entry name" value="Quinoprotein alcohol dehydrogenase-like"/>
    <property type="match status" value="1"/>
</dbReference>
<feature type="domain" description="WDR36/Utp21 C-terminal" evidence="4">
    <location>
        <begin position="721"/>
        <end position="924"/>
    </location>
</feature>
<dbReference type="Pfam" id="PF04192">
    <property type="entry name" value="Utp21"/>
    <property type="match status" value="1"/>
</dbReference>
<reference evidence="6" key="1">
    <citation type="journal article" date="1997" name="Nucleic Acids Res.">
        <title>tRNAscan-SE: a program for improved detection of transfer RNA genes in genomic sequence.</title>
        <authorList>
            <person name="Lowe T.M."/>
            <person name="Eddy S.R."/>
        </authorList>
    </citation>
    <scope>NUCLEOTIDE SEQUENCE [LARGE SCALE GENOMIC DNA]</scope>
</reference>
<dbReference type="PROSITE" id="PS50082">
    <property type="entry name" value="WD_REPEATS_2"/>
    <property type="match status" value="1"/>
</dbReference>
<dbReference type="Gene3D" id="2.130.10.10">
    <property type="entry name" value="YVTN repeat-like/Quinoprotein amine dehydrogenase"/>
    <property type="match status" value="2"/>
</dbReference>
<dbReference type="PROSITE" id="PS00678">
    <property type="entry name" value="WD_REPEATS_1"/>
    <property type="match status" value="1"/>
</dbReference>
<evidence type="ECO:0000259" key="5">
    <source>
        <dbReference type="Pfam" id="PF25171"/>
    </source>
</evidence>
<feature type="domain" description="WDR36/Utp21 N-terminal" evidence="5">
    <location>
        <begin position="57"/>
        <end position="320"/>
    </location>
</feature>
<evidence type="ECO:0000256" key="2">
    <source>
        <dbReference type="ARBA" id="ARBA00022737"/>
    </source>
</evidence>
<evidence type="ECO:0000313" key="7">
    <source>
        <dbReference type="RefSeq" id="XP_017873994.1"/>
    </source>
</evidence>
<dbReference type="PROSITE" id="PS50294">
    <property type="entry name" value="WD_REPEATS_REGION"/>
    <property type="match status" value="1"/>
</dbReference>
<accession>A0ABM1Q3F8</accession>
<keyword evidence="2" id="KW-0677">Repeat</keyword>
<dbReference type="Pfam" id="PF25168">
    <property type="entry name" value="Beta-prop_WDR36-Utp21_2nd"/>
    <property type="match status" value="1"/>
</dbReference>
<dbReference type="InterPro" id="IPR059157">
    <property type="entry name" value="WDR36-Utp21_N"/>
</dbReference>
<dbReference type="RefSeq" id="XP_017873994.1">
    <property type="nucleotide sequence ID" value="XM_018018505.1"/>
</dbReference>
<keyword evidence="1 3" id="KW-0853">WD repeat</keyword>
<sequence length="928" mass="103667">MTHLGEEDSPVEEKKKPRGIVRESSQIFRRNRALGYVSNQVPAVTRYVQRRRDTLLITCIGRSFQVYTASHMRLLHVSGLHPDEITALATDRLHTYAASNKCIYAWRAGKHIRHVYRGHEGNVHLLLPFGRNLIAVDRKNVLKVWNIPTDDVYLNVPFDEEEFSITALAHPPTYVNKIVLGSRQGQLKILNIKKNTILCTLSHHLQRITCLEPAPALDVMGVGHSDGTIIVLNLKFDTVLITFKQEWGTVSQLSFRTDGPPILVSASGIGHLVFWNLEERKLAGQLQAHERKVTTAICLPSEPVVFTTSPDNSMKIFVFDMSDGGARLLRMREGHTKPPLFIRYHGASGVSILSAGDDSTLRVFSTISESLNKSMGRATYNPKATKKKNHFVYDKNSMPPILEFTADATREKEWDNIAAMHAGIIQTTTWSFHKSRLGDHRLVPQQFYNRNRDDFQAETTSIVASHCGNYVIIGYSTGDVERFNMQSGLHRLSYGGFRSAHEAAVRGLACDNLNQYLVSGCSQGLVKFWPFKANAMKPVAVLRLADGVAQMRHHRESSLVAIGLDSFKIYVVDMDTRVVIRKFVGHTAKLNDMAFSPDSRWLITASMDSTIKVWDIPSSYMIDHFKVQQPCVSLSMSPTGDFLATAHIGLLGIYLWANKTLFNQISLRSIDPNEPAPYVGLPASICNAMDLDDAMQELGIDDANDNVELGEQIDAQYETPKQLTPELITLSGLAASRWQNLLDLELIKQRNKPKAPPKTPKQAPFFLPTVAGLDLRFDVSNGQTDNPEQSRVLEVSSFNNLTAFGKQLEATATSKDFDSVVQHITQLGPSMVDFEIKSLHPDAGGTRLAMLQFLSLIEHMFGTNQNFELAQSYLSVYLRSHGLSLSESPELVRSLRSVAQTQQAAWERIESKLIYGTGVVAALRNFAR</sequence>
<keyword evidence="6" id="KW-1185">Reference proteome</keyword>
<dbReference type="PANTHER" id="PTHR22840">
    <property type="entry name" value="WD REPEAT-CONTAINING PROTEIN 36"/>
    <property type="match status" value="1"/>
</dbReference>
<dbReference type="InterPro" id="IPR015943">
    <property type="entry name" value="WD40/YVTN_repeat-like_dom_sf"/>
</dbReference>
<evidence type="ECO:0000259" key="4">
    <source>
        <dbReference type="Pfam" id="PF04192"/>
    </source>
</evidence>
<organism evidence="6 7">
    <name type="scientific">Drosophila arizonae</name>
    <name type="common">Fruit fly</name>
    <dbReference type="NCBI Taxonomy" id="7263"/>
    <lineage>
        <taxon>Eukaryota</taxon>
        <taxon>Metazoa</taxon>
        <taxon>Ecdysozoa</taxon>
        <taxon>Arthropoda</taxon>
        <taxon>Hexapoda</taxon>
        <taxon>Insecta</taxon>
        <taxon>Pterygota</taxon>
        <taxon>Neoptera</taxon>
        <taxon>Endopterygota</taxon>
        <taxon>Diptera</taxon>
        <taxon>Brachycera</taxon>
        <taxon>Muscomorpha</taxon>
        <taxon>Ephydroidea</taxon>
        <taxon>Drosophilidae</taxon>
        <taxon>Drosophila</taxon>
    </lineage>
</organism>
<dbReference type="PANTHER" id="PTHR22840:SF12">
    <property type="entry name" value="WD REPEAT-CONTAINING PROTEIN 36"/>
    <property type="match status" value="1"/>
</dbReference>
<dbReference type="Proteomes" id="UP000694904">
    <property type="component" value="Chromosome 2"/>
</dbReference>